<evidence type="ECO:0000256" key="4">
    <source>
        <dbReference type="PROSITE-ProRule" id="PRU00024"/>
    </source>
</evidence>
<dbReference type="Pfam" id="PF00643">
    <property type="entry name" value="zf-B_box"/>
    <property type="match status" value="1"/>
</dbReference>
<dbReference type="SUPFAM" id="SSF63748">
    <property type="entry name" value="Tudor/PWWP/MBT"/>
    <property type="match status" value="5"/>
</dbReference>
<feature type="domain" description="Tudor" evidence="9">
    <location>
        <begin position="1518"/>
        <end position="1576"/>
    </location>
</feature>
<dbReference type="PANTHER" id="PTHR16442:SF1">
    <property type="entry name" value="RING FINGER PROTEIN 17"/>
    <property type="match status" value="1"/>
</dbReference>
<keyword evidence="11" id="KW-1185">Reference proteome</keyword>
<evidence type="ECO:0000259" key="7">
    <source>
        <dbReference type="PROSITE" id="PS50089"/>
    </source>
</evidence>
<feature type="compositionally biased region" description="Basic residues" evidence="6">
    <location>
        <begin position="881"/>
        <end position="891"/>
    </location>
</feature>
<reference evidence="10 11" key="1">
    <citation type="journal article" date="2022" name="Nat. Ecol. Evol.">
        <title>A masculinizing supergene underlies an exaggerated male reproductive morph in a spider.</title>
        <authorList>
            <person name="Hendrickx F."/>
            <person name="De Corte Z."/>
            <person name="Sonet G."/>
            <person name="Van Belleghem S.M."/>
            <person name="Kostlbacher S."/>
            <person name="Vangestel C."/>
        </authorList>
    </citation>
    <scope>NUCLEOTIDE SEQUENCE [LARGE SCALE GENOMIC DNA]</scope>
    <source>
        <strain evidence="10">W744_W776</strain>
    </source>
</reference>
<name>A0AAV6V7Z3_9ARAC</name>
<dbReference type="GO" id="GO:0008270">
    <property type="term" value="F:zinc ion binding"/>
    <property type="evidence" value="ECO:0007669"/>
    <property type="project" value="UniProtKB-KW"/>
</dbReference>
<evidence type="ECO:0000256" key="2">
    <source>
        <dbReference type="ARBA" id="ARBA00022771"/>
    </source>
</evidence>
<evidence type="ECO:0000256" key="5">
    <source>
        <dbReference type="SAM" id="Coils"/>
    </source>
</evidence>
<sequence length="1657" mass="187549">MLHSLKPFQCPECKSSYSAKDIPRSHNLAKFPRILTCGHSVCENCLQLADKNQRKFECPVCKEPVNLSDGDINEIFLPDVHALGIISANIKKSLPSFKLKMVDSKRNLYSDSTKSPGSGIVCGKCNQEQALWRCDECQLNFCSLCFKENHKERSKKRHEGKKIFAELYNSLVQQGCPVHENRSIEFFCEVDSELTCSYCMLMGDHVGHQVKTLVDKNKSCSEDLKAVLVDITNMQKQLKYTDHLLCEKIPGEKVDMTDTIKSVHEHFHTLHAALQLREAELISELTSISQQHVKPLEDMRLKVTNFERELASVKKDVESVIENPCLAISAPAILKKMEDNKHFPCYLVPLPGQAKKFSLNINLDSNLEKLIKDFGEIHFDGKAKYALLPDNDLPEDFCTEIPESFNCKIPSSVDTESCSETFSVFSEDSLSVGPSDSAHSGLKESLKLKDFNQMQPEKVIVTFIKDPSTFYIQRYNNIRELTSMGENIDRFCKGPESKKHRVLEAEKGDLYLVRYSADNRWYRGRVKSIKRPEDCNGVGNERMLKKDKDEIVEVFYIDYGNTELTSLANMKTIHQRFLKFPGMAKNCCLEGIQPANGDEWSAEAIKSFGSFVSNKPCVMQVFEERNNILSVDLSQVADDISNDVPVSVRDALVFLEHAVFESGIKKSKKKIKTEPNCMPPESLCLNSNVCVIVSHVDDPSTIYIQQMSTASYLGGLINEMTEIYSKDLNSMLHGIYVPRIGMMCAAQYSIDKQWYRARVIDLPGGAQVKVQYVDFGNTEVLHHQRLRKLFDKFFKLNIQAIPCKLAQVTYNQSRGWSNEAKKWLTEKCSRQQMTLKSLGTVPGESKTEVVLYFVQDDTEITLNALMVEEGFAESTGEYSKASRKKIPRKSPKKVEPPSDSVLSLRDMASAAIPPPYSIEPQVLLPFTLTEDEYELHIQQSQDYVAPEEPKSSPQRKYPSIAPPSGAEGKSYLEVYVNHIETPGSFYIQLCNDKMKLDTLMNDMQNAYKNVEEETEYKLEYTIGKAFAIYSKVQKKWFRGTVLSKISEDVFEVHFVDYGNNEEVNKKDFRKLQENFVAEESFTIRCHLDGIIPAGGSQKWPHTACDRFHQLVAPHDVLLLDSKGDYDKEMKSLPADLLIEELVRGGALEPTKIEYKSITAELISKGMALPIRRKNTSSPPPKSVNKSESDSIPSFSHSLETSNESVENCDNLFPSNIAPNSVLSHLPTIDNLPPPAKPTFQWKPAVHPAESAFNGYVTNIGDDGSIHLYVIHGDTSQVDTIKKALQFKYARSDDYERLKKAPTVGEACVAKFTIDQNWYRAEIISVYPGKCKVHFVDYGNNEIVALSDIRLDIIMKSFPRLCQECALYDIHNEANVKLDTDLLTFLHSQLVETRVKVEVVAPPDKKGRLQTKITTPSGINISELLMSMGFSDSTEVTVTHNSNSEMMKTFPPALELRVGDILPVCVTQMNSENFVCLQILKISQPKDDYETQHNETHDRFLQLISELREKAENFPKVKDAMPGISCCAKYSYDNNWYRCEVTDLTEDSIVVLYVDYGNSETTSSDNLRVMPNKFIDFPLQIHFCELHGLKPVGPKWEPEIQKSLMETLVANQELYAKVVVCGNIPQVDLLIQDEDGKFKLAYEYLIAKQLVVLDKTIT</sequence>
<dbReference type="SUPFAM" id="SSF57845">
    <property type="entry name" value="B-box zinc-binding domain"/>
    <property type="match status" value="1"/>
</dbReference>
<dbReference type="SMART" id="SM00333">
    <property type="entry name" value="TUDOR"/>
    <property type="match status" value="5"/>
</dbReference>
<feature type="domain" description="B box-type" evidence="8">
    <location>
        <begin position="117"/>
        <end position="163"/>
    </location>
</feature>
<accession>A0AAV6V7Z3</accession>
<protein>
    <recommendedName>
        <fullName evidence="12">RING finger protein 17</fullName>
    </recommendedName>
</protein>
<keyword evidence="3" id="KW-0862">Zinc</keyword>
<dbReference type="InterPro" id="IPR017907">
    <property type="entry name" value="Znf_RING_CS"/>
</dbReference>
<dbReference type="SUPFAM" id="SSF57850">
    <property type="entry name" value="RING/U-box"/>
    <property type="match status" value="1"/>
</dbReference>
<dbReference type="PROSITE" id="PS00518">
    <property type="entry name" value="ZF_RING_1"/>
    <property type="match status" value="1"/>
</dbReference>
<keyword evidence="5" id="KW-0175">Coiled coil</keyword>
<evidence type="ECO:0000313" key="10">
    <source>
        <dbReference type="EMBL" id="KAG8192820.1"/>
    </source>
</evidence>
<feature type="coiled-coil region" evidence="5">
    <location>
        <begin position="296"/>
        <end position="323"/>
    </location>
</feature>
<dbReference type="CDD" id="cd19757">
    <property type="entry name" value="Bbox1"/>
    <property type="match status" value="1"/>
</dbReference>
<proteinExistence type="predicted"/>
<evidence type="ECO:0000259" key="9">
    <source>
        <dbReference type="PROSITE" id="PS50304"/>
    </source>
</evidence>
<keyword evidence="1" id="KW-0479">Metal-binding</keyword>
<dbReference type="SMART" id="SM00184">
    <property type="entry name" value="RING"/>
    <property type="match status" value="2"/>
</dbReference>
<evidence type="ECO:0008006" key="12">
    <source>
        <dbReference type="Google" id="ProtNLM"/>
    </source>
</evidence>
<dbReference type="Gene3D" id="3.30.160.60">
    <property type="entry name" value="Classic Zinc Finger"/>
    <property type="match status" value="1"/>
</dbReference>
<dbReference type="PROSITE" id="PS50089">
    <property type="entry name" value="ZF_RING_2"/>
    <property type="match status" value="1"/>
</dbReference>
<dbReference type="InterPro" id="IPR001841">
    <property type="entry name" value="Znf_RING"/>
</dbReference>
<dbReference type="Pfam" id="PF13445">
    <property type="entry name" value="zf-RING_UBOX"/>
    <property type="match status" value="1"/>
</dbReference>
<dbReference type="InterPro" id="IPR035437">
    <property type="entry name" value="SNase_OB-fold_sf"/>
</dbReference>
<evidence type="ECO:0000256" key="3">
    <source>
        <dbReference type="ARBA" id="ARBA00022833"/>
    </source>
</evidence>
<feature type="region of interest" description="Disordered" evidence="6">
    <location>
        <begin position="877"/>
        <end position="900"/>
    </location>
</feature>
<feature type="compositionally biased region" description="Polar residues" evidence="6">
    <location>
        <begin position="1183"/>
        <end position="1199"/>
    </location>
</feature>
<evidence type="ECO:0000256" key="1">
    <source>
        <dbReference type="ARBA" id="ARBA00022723"/>
    </source>
</evidence>
<dbReference type="InterPro" id="IPR002999">
    <property type="entry name" value="Tudor"/>
</dbReference>
<dbReference type="Pfam" id="PF00567">
    <property type="entry name" value="TUDOR"/>
    <property type="match status" value="6"/>
</dbReference>
<dbReference type="FunFam" id="2.30.30.140:FF:000018">
    <property type="entry name" value="Serine/threonine-protein kinase 31"/>
    <property type="match status" value="4"/>
</dbReference>
<feature type="domain" description="B box-type" evidence="8">
    <location>
        <begin position="176"/>
        <end position="213"/>
    </location>
</feature>
<dbReference type="SMART" id="SM00336">
    <property type="entry name" value="BBOX"/>
    <property type="match status" value="1"/>
</dbReference>
<feature type="region of interest" description="Disordered" evidence="6">
    <location>
        <begin position="1170"/>
        <end position="1199"/>
    </location>
</feature>
<dbReference type="PROSITE" id="PS50119">
    <property type="entry name" value="ZF_BBOX"/>
    <property type="match status" value="2"/>
</dbReference>
<organism evidence="10 11">
    <name type="scientific">Oedothorax gibbosus</name>
    <dbReference type="NCBI Taxonomy" id="931172"/>
    <lineage>
        <taxon>Eukaryota</taxon>
        <taxon>Metazoa</taxon>
        <taxon>Ecdysozoa</taxon>
        <taxon>Arthropoda</taxon>
        <taxon>Chelicerata</taxon>
        <taxon>Arachnida</taxon>
        <taxon>Araneae</taxon>
        <taxon>Araneomorphae</taxon>
        <taxon>Entelegynae</taxon>
        <taxon>Araneoidea</taxon>
        <taxon>Linyphiidae</taxon>
        <taxon>Erigoninae</taxon>
        <taxon>Oedothorax</taxon>
    </lineage>
</organism>
<dbReference type="Proteomes" id="UP000827092">
    <property type="component" value="Unassembled WGS sequence"/>
</dbReference>
<feature type="domain" description="Tudor" evidence="9">
    <location>
        <begin position="1300"/>
        <end position="1359"/>
    </location>
</feature>
<dbReference type="CDD" id="cd19756">
    <property type="entry name" value="Bbox2"/>
    <property type="match status" value="1"/>
</dbReference>
<evidence type="ECO:0000256" key="6">
    <source>
        <dbReference type="SAM" id="MobiDB-lite"/>
    </source>
</evidence>
<comment type="caution">
    <text evidence="10">The sequence shown here is derived from an EMBL/GenBank/DDBJ whole genome shotgun (WGS) entry which is preliminary data.</text>
</comment>
<feature type="domain" description="RING-type" evidence="7">
    <location>
        <begin position="10"/>
        <end position="62"/>
    </location>
</feature>
<dbReference type="PROSITE" id="PS50304">
    <property type="entry name" value="TUDOR"/>
    <property type="match status" value="5"/>
</dbReference>
<dbReference type="InterPro" id="IPR013083">
    <property type="entry name" value="Znf_RING/FYVE/PHD"/>
</dbReference>
<dbReference type="PANTHER" id="PTHR16442">
    <property type="entry name" value="RING FINGER PROTEIN 17"/>
    <property type="match status" value="1"/>
</dbReference>
<dbReference type="InterPro" id="IPR000315">
    <property type="entry name" value="Znf_B-box"/>
</dbReference>
<dbReference type="EMBL" id="JAFNEN010000134">
    <property type="protein sequence ID" value="KAG8192820.1"/>
    <property type="molecule type" value="Genomic_DNA"/>
</dbReference>
<dbReference type="InterPro" id="IPR027370">
    <property type="entry name" value="Znf-RING_euk"/>
</dbReference>
<feature type="region of interest" description="Disordered" evidence="6">
    <location>
        <begin position="940"/>
        <end position="964"/>
    </location>
</feature>
<dbReference type="GO" id="GO:0005737">
    <property type="term" value="C:cytoplasm"/>
    <property type="evidence" value="ECO:0007669"/>
    <property type="project" value="UniProtKB-ARBA"/>
</dbReference>
<gene>
    <name evidence="10" type="ORF">JTE90_014602</name>
</gene>
<dbReference type="Gene3D" id="3.30.40.10">
    <property type="entry name" value="Zinc/RING finger domain, C3HC4 (zinc finger)"/>
    <property type="match status" value="1"/>
</dbReference>
<feature type="domain" description="Tudor" evidence="9">
    <location>
        <begin position="1019"/>
        <end position="1078"/>
    </location>
</feature>
<dbReference type="Gene3D" id="2.40.50.90">
    <property type="match status" value="5"/>
</dbReference>
<dbReference type="SUPFAM" id="SSF50199">
    <property type="entry name" value="Staphylococcal nuclease"/>
    <property type="match status" value="1"/>
</dbReference>
<feature type="domain" description="Tudor" evidence="9">
    <location>
        <begin position="504"/>
        <end position="580"/>
    </location>
</feature>
<evidence type="ECO:0000259" key="8">
    <source>
        <dbReference type="PROSITE" id="PS50119"/>
    </source>
</evidence>
<evidence type="ECO:0000313" key="11">
    <source>
        <dbReference type="Proteomes" id="UP000827092"/>
    </source>
</evidence>
<dbReference type="Gene3D" id="2.30.30.140">
    <property type="match status" value="5"/>
</dbReference>
<keyword evidence="2 4" id="KW-0863">Zinc-finger</keyword>
<feature type="domain" description="Tudor" evidence="9">
    <location>
        <begin position="737"/>
        <end position="796"/>
    </location>
</feature>